<dbReference type="EMBL" id="LDJJ01000020">
    <property type="protein sequence ID" value="KRG68695.1"/>
    <property type="molecule type" value="Genomic_DNA"/>
</dbReference>
<evidence type="ECO:0000256" key="1">
    <source>
        <dbReference type="SAM" id="SignalP"/>
    </source>
</evidence>
<keyword evidence="3" id="KW-1185">Reference proteome</keyword>
<feature type="chain" id="PRO_5006394437" evidence="1">
    <location>
        <begin position="21"/>
        <end position="169"/>
    </location>
</feature>
<dbReference type="AlphaFoldDB" id="A0A0R0CRN2"/>
<evidence type="ECO:0000313" key="3">
    <source>
        <dbReference type="Proteomes" id="UP000051863"/>
    </source>
</evidence>
<dbReference type="OrthoDB" id="5974698at2"/>
<gene>
    <name evidence="2" type="ORF">ABB27_07270</name>
</gene>
<dbReference type="Proteomes" id="UP000051863">
    <property type="component" value="Unassembled WGS sequence"/>
</dbReference>
<proteinExistence type="predicted"/>
<accession>A0A0R0CRN2</accession>
<keyword evidence="1" id="KW-0732">Signal</keyword>
<evidence type="ECO:0000313" key="2">
    <source>
        <dbReference type="EMBL" id="KRG68695.1"/>
    </source>
</evidence>
<dbReference type="RefSeq" id="WP_057627833.1">
    <property type="nucleotide sequence ID" value="NZ_LDJJ01000020.1"/>
</dbReference>
<comment type="caution">
    <text evidence="2">The sequence shown here is derived from an EMBL/GenBank/DDBJ whole genome shotgun (WGS) entry which is preliminary data.</text>
</comment>
<protein>
    <submittedName>
        <fullName evidence="2">Uncharacterized protein</fullName>
    </submittedName>
</protein>
<sequence length="169" mass="18176">MMKAAFHLILLAALPLPLFATNAKPEIERPAASPQADAALHTVRQIPEACTRIEGRFTGDAAAPYDMQLVRTSAQCQPRAAFLDSSKVTPSEASGWKLNEVVRIPSASCSTQQAMIEVWRKPAGQQVALDGQGQNRVYLEDAKTQAAAGRLAALPAYSAILKMEGKTCR</sequence>
<name>A0A0R0CRN2_9GAMM</name>
<feature type="signal peptide" evidence="1">
    <location>
        <begin position="1"/>
        <end position="20"/>
    </location>
</feature>
<dbReference type="PATRIC" id="fig|405446.3.peg.899"/>
<organism evidence="2 3">
    <name type="scientific">Stenotrophomonas terrae</name>
    <dbReference type="NCBI Taxonomy" id="405446"/>
    <lineage>
        <taxon>Bacteria</taxon>
        <taxon>Pseudomonadati</taxon>
        <taxon>Pseudomonadota</taxon>
        <taxon>Gammaproteobacteria</taxon>
        <taxon>Lysobacterales</taxon>
        <taxon>Lysobacteraceae</taxon>
        <taxon>Stenotrophomonas</taxon>
    </lineage>
</organism>
<reference evidence="2 3" key="1">
    <citation type="submission" date="2015-05" db="EMBL/GenBank/DDBJ databases">
        <title>Genome sequencing and analysis of members of genus Stenotrophomonas.</title>
        <authorList>
            <person name="Patil P.P."/>
            <person name="Midha S."/>
            <person name="Patil P.B."/>
        </authorList>
    </citation>
    <scope>NUCLEOTIDE SEQUENCE [LARGE SCALE GENOMIC DNA]</scope>
    <source>
        <strain evidence="2 3">DSM 18941</strain>
    </source>
</reference>